<evidence type="ECO:0000313" key="6">
    <source>
        <dbReference type="Proteomes" id="UP001444625"/>
    </source>
</evidence>
<protein>
    <submittedName>
        <fullName evidence="5">Ankyrin repeat domain-containing protein</fullName>
    </submittedName>
</protein>
<feature type="repeat" description="ANK" evidence="3">
    <location>
        <begin position="291"/>
        <end position="323"/>
    </location>
</feature>
<evidence type="ECO:0000313" key="5">
    <source>
        <dbReference type="EMBL" id="MEN2768843.1"/>
    </source>
</evidence>
<evidence type="ECO:0000256" key="1">
    <source>
        <dbReference type="ARBA" id="ARBA00022737"/>
    </source>
</evidence>
<gene>
    <name evidence="5" type="ORF">ABC228_16790</name>
</gene>
<dbReference type="Pfam" id="PF12796">
    <property type="entry name" value="Ank_2"/>
    <property type="match status" value="1"/>
</dbReference>
<evidence type="ECO:0000256" key="4">
    <source>
        <dbReference type="SAM" id="Phobius"/>
    </source>
</evidence>
<dbReference type="PROSITE" id="PS50297">
    <property type="entry name" value="ANK_REP_REGION"/>
    <property type="match status" value="1"/>
</dbReference>
<sequence length="678" mass="77000">MKRLNHLERLDEHLKMMPKPNLTRDKKDNIKHAIQNTRIPAKPKRSYKAITTSLGAIVATVIFAFLIYGNLGHNPQSTSLNFSDLVEENIDKIVGTFDGEKFSSEEGEIIELFSNTVGTMELTKTKKESLEITHSLELYSAHAIINTIHFGESNLMLVDGKQYEVDPSKWEEFKKVFFTEQYQIDEEDTEKSPLESEDASVLLEEELAKSPRERNWEKILAYVKDGANPDRALLFAAEENNITAVTQLLQEQADPNTTDESENTPLMLTSRVEIASILFDYGADIELRNERGYSALVIAVYGHHTQMVQKLLELGANPNTTVQMDSEISVLWMAGKYNDQSIRDLLIQHGATLVDGYDQESWMISQFPWLTDMLEDDLLSYAATGRLPGVPMIQIPSDPNTFANRYGEPFETITVNDGIAQVYGDHIFIKPGENELYTSYRYELNPGDVVKVANVENVLGEPSTVTSEQDLRILSYNLEHYELQFTVEGSESYSKEEARVISLELIYKQPGIVEQANNVLTLLQEQDMNGLAEEIHPDKGVIFAPYLQIQQTPMSEEHEPINFQTNEIPGLLNDSTIYNWGVQGASGLPIEMTAAEYFDNYVYTKQEPDVLYVNEEAHGGTEYLYSVREVYPDAQTVEYFYNETQSDYDLSWAGLMLIFEPYQGEWKLVGIVHNAWTP</sequence>
<dbReference type="Gene3D" id="1.25.40.20">
    <property type="entry name" value="Ankyrin repeat-containing domain"/>
    <property type="match status" value="1"/>
</dbReference>
<dbReference type="InterPro" id="IPR002110">
    <property type="entry name" value="Ankyrin_rpt"/>
</dbReference>
<evidence type="ECO:0000256" key="3">
    <source>
        <dbReference type="PROSITE-ProRule" id="PRU00023"/>
    </source>
</evidence>
<dbReference type="PANTHER" id="PTHR24171">
    <property type="entry name" value="ANKYRIN REPEAT DOMAIN-CONTAINING PROTEIN 39-RELATED"/>
    <property type="match status" value="1"/>
</dbReference>
<accession>A0ABU9XMU4</accession>
<dbReference type="RefSeq" id="WP_345826334.1">
    <property type="nucleotide sequence ID" value="NZ_JBDIML010000007.1"/>
</dbReference>
<dbReference type="Proteomes" id="UP001444625">
    <property type="component" value="Unassembled WGS sequence"/>
</dbReference>
<dbReference type="SUPFAM" id="SSF48403">
    <property type="entry name" value="Ankyrin repeat"/>
    <property type="match status" value="1"/>
</dbReference>
<feature type="transmembrane region" description="Helical" evidence="4">
    <location>
        <begin position="49"/>
        <end position="71"/>
    </location>
</feature>
<keyword evidence="2 3" id="KW-0040">ANK repeat</keyword>
<comment type="caution">
    <text evidence="5">The sequence shown here is derived from an EMBL/GenBank/DDBJ whole genome shotgun (WGS) entry which is preliminary data.</text>
</comment>
<keyword evidence="6" id="KW-1185">Reference proteome</keyword>
<evidence type="ECO:0000256" key="2">
    <source>
        <dbReference type="ARBA" id="ARBA00023043"/>
    </source>
</evidence>
<name>A0ABU9XMU4_9BACI</name>
<keyword evidence="4" id="KW-0472">Membrane</keyword>
<dbReference type="SMART" id="SM00248">
    <property type="entry name" value="ANK"/>
    <property type="match status" value="4"/>
</dbReference>
<keyword evidence="4" id="KW-1133">Transmembrane helix</keyword>
<dbReference type="PROSITE" id="PS50088">
    <property type="entry name" value="ANK_REPEAT"/>
    <property type="match status" value="1"/>
</dbReference>
<proteinExistence type="predicted"/>
<organism evidence="5 6">
    <name type="scientific">Ornithinibacillus xuwenensis</name>
    <dbReference type="NCBI Taxonomy" id="3144668"/>
    <lineage>
        <taxon>Bacteria</taxon>
        <taxon>Bacillati</taxon>
        <taxon>Bacillota</taxon>
        <taxon>Bacilli</taxon>
        <taxon>Bacillales</taxon>
        <taxon>Bacillaceae</taxon>
        <taxon>Ornithinibacillus</taxon>
    </lineage>
</organism>
<keyword evidence="4" id="KW-0812">Transmembrane</keyword>
<reference evidence="5 6" key="1">
    <citation type="submission" date="2024-05" db="EMBL/GenBank/DDBJ databases">
        <authorList>
            <person name="Haq I."/>
            <person name="Ullah Z."/>
            <person name="Ahmad R."/>
            <person name="Li M."/>
            <person name="Tong Y."/>
        </authorList>
    </citation>
    <scope>NUCLEOTIDE SEQUENCE [LARGE SCALE GENOMIC DNA]</scope>
    <source>
        <strain evidence="5 6">16A2E</strain>
    </source>
</reference>
<dbReference type="EMBL" id="JBDIML010000007">
    <property type="protein sequence ID" value="MEN2768843.1"/>
    <property type="molecule type" value="Genomic_DNA"/>
</dbReference>
<keyword evidence="1" id="KW-0677">Repeat</keyword>
<dbReference type="PANTHER" id="PTHR24171:SF9">
    <property type="entry name" value="ANKYRIN REPEAT DOMAIN-CONTAINING PROTEIN 39"/>
    <property type="match status" value="1"/>
</dbReference>
<dbReference type="InterPro" id="IPR036770">
    <property type="entry name" value="Ankyrin_rpt-contain_sf"/>
</dbReference>